<feature type="region of interest" description="Disordered" evidence="13">
    <location>
        <begin position="1012"/>
        <end position="1036"/>
    </location>
</feature>
<dbReference type="GO" id="GO:0007018">
    <property type="term" value="P:microtubule-based movement"/>
    <property type="evidence" value="ECO:0007669"/>
    <property type="project" value="InterPro"/>
</dbReference>
<evidence type="ECO:0000256" key="1">
    <source>
        <dbReference type="ARBA" id="ARBA00004245"/>
    </source>
</evidence>
<keyword evidence="6 12" id="KW-0175">Coiled coil</keyword>
<keyword evidence="3" id="KW-0493">Microtubule</keyword>
<name>A0A0K0EPH4_STRER</name>
<dbReference type="InterPro" id="IPR015943">
    <property type="entry name" value="WD40/YVTN_repeat-like_dom_sf"/>
</dbReference>
<dbReference type="GO" id="GO:0003777">
    <property type="term" value="F:microtubule motor activity"/>
    <property type="evidence" value="ECO:0007669"/>
    <property type="project" value="InterPro"/>
</dbReference>
<dbReference type="SMART" id="SM00129">
    <property type="entry name" value="KISc"/>
    <property type="match status" value="1"/>
</dbReference>
<dbReference type="PANTHER" id="PTHR47969">
    <property type="entry name" value="CHROMOSOME-ASSOCIATED KINESIN KIF4A-RELATED"/>
    <property type="match status" value="1"/>
</dbReference>
<evidence type="ECO:0000256" key="5">
    <source>
        <dbReference type="ARBA" id="ARBA00022840"/>
    </source>
</evidence>
<evidence type="ECO:0000259" key="14">
    <source>
        <dbReference type="PROSITE" id="PS50067"/>
    </source>
</evidence>
<dbReference type="Pfam" id="PF00225">
    <property type="entry name" value="Kinesin"/>
    <property type="match status" value="1"/>
</dbReference>
<dbReference type="GO" id="GO:0008017">
    <property type="term" value="F:microtubule binding"/>
    <property type="evidence" value="ECO:0007669"/>
    <property type="project" value="InterPro"/>
</dbReference>
<feature type="domain" description="Kinesin motor" evidence="14">
    <location>
        <begin position="6"/>
        <end position="356"/>
    </location>
</feature>
<keyword evidence="7 11" id="KW-0505">Motor protein</keyword>
<dbReference type="InterPro" id="IPR036961">
    <property type="entry name" value="Kinesin_motor_dom_sf"/>
</dbReference>
<evidence type="ECO:0000256" key="6">
    <source>
        <dbReference type="ARBA" id="ARBA00023054"/>
    </source>
</evidence>
<dbReference type="PROSITE" id="PS00411">
    <property type="entry name" value="KINESIN_MOTOR_1"/>
    <property type="match status" value="1"/>
</dbReference>
<sequence length="1411" mass="161276">MTSDDKVKVVVRVRPQNRIKESSYNIVTEVVDEYNQVKIPIDKIYTFDKVFDFTSEQYQLFEFCALPLINSAFNGYNATILAYGQTGAGKTFTMGTSYDPEKHTDDEILGVIPRSINYFFDTIKTRIEEAGNEGLTPPVFEVSTSFMELYNEEVYDLLSADKASTADGKLRIVEDEKEGITVKGLVKKVVKDASDTFRMLDAGTVKRSVAATEMNAESSRSHAIFTLYITQTSESIAAVTEDEDTKPEKVMKTLTAKFHFVDLAGSERLKRTKAEGNTAKEGISINSGLMYLGNVISALGSNAPFIPYRDSKLTRLLQDSLGGNSKTLMIACISPNDADLLETTSTLNYADRAKKIKNKVTVNEGGDKKLRELQAENARLRAELSRFKNGEITCNEAENVRRNDLEHENEMLLQENRQLLGKLKASEGVTSLLNEKNSRLMKELYDLKKRKENGEECLDGMEDDNIDIFKSAQDAETKMLELSEIVSQLRKENQRLRAARGIYSETESVPQIDDDAQTKAVLAMLKQQIAEKEQIINSSRGGSVAKDCEMSSSCSDMKYMDNDDGNTTAEDEDIEEYDYNEHNMTKSQEDKEEAVENMKEEYQEMLTDIDVKRLLIEQLERKQLDQQRIKDVYEQKIQLFQENIRKLEENLRNEKLKIDSKKGSFSADEIKKYQLRLQEKEKEIREEKSSLKKYERELKKVHQEKERIANQLEKVQRNVEALKRERVLLSQKIKEEAAERKKERMDNQKKLATYEKEKRKKDIEMKNLQREMEKKEAVLRRKQEEATALKQKNILFERKQKEARMQKIASDKILATKIAHRKGRLSAAFSPINVDMSWSKLQKILTKEIETSTVSEQLTERINTLLEERSKLMLKIEDAQRSIDKAPTKLARDLAKKDIVQLRQKYTYLSDLIVDNQNQIYEMENVQMANISELDNCKDGEVSNLKELAILSINKCNNIDEAKYLLQKLVEFCITTGVAEKKASKEIKEQQILLNETHIIYGDDYEKTEDNENPTLFSCSSDSNGSNAKLLSRDSSLKKSRRRTAISKDLLESMSSLGNNDGNVNNFLTISDDEEDQQYKLTLQDTCQPTNACIYSMDIKHGKALLGLRDLTALVVDIESKKEIRRLKYHQNTVLSAKIHPMYTNFYATTSNENIYIWDYRTDKIIACLVSNGTKDELKIHKRAREKDMTTNLNAAYSVDFDPTGNFLLSSDGEAIRVWDINTLRCFSVLRSSIAIGNTAKDHVVSIESHLLEDDPNIIRVYSGSMEGKMYAYDFNKHTGISNNKYWEFQPHHTDAVAGLVYTPQGIYTASRDNSICCYSPVDFIRNSVRVGVHESYLRKMHLYRENNMSALLTLDKGGVIKTWNISDNKKIMDGYVKKSGDNTVSCLSSYKNLVVGGTTNGFLEYYTINL</sequence>
<dbReference type="GO" id="GO:0005524">
    <property type="term" value="F:ATP binding"/>
    <property type="evidence" value="ECO:0007669"/>
    <property type="project" value="UniProtKB-UniRule"/>
</dbReference>
<dbReference type="Gene3D" id="3.40.850.10">
    <property type="entry name" value="Kinesin motor domain"/>
    <property type="match status" value="1"/>
</dbReference>
<feature type="coiled-coil region" evidence="12">
    <location>
        <begin position="584"/>
        <end position="799"/>
    </location>
</feature>
<evidence type="ECO:0000256" key="13">
    <source>
        <dbReference type="SAM" id="MobiDB-lite"/>
    </source>
</evidence>
<dbReference type="SUPFAM" id="SSF50978">
    <property type="entry name" value="WD40 repeat-like"/>
    <property type="match status" value="1"/>
</dbReference>
<evidence type="ECO:0000256" key="8">
    <source>
        <dbReference type="ARBA" id="ARBA00023212"/>
    </source>
</evidence>
<dbReference type="GO" id="GO:0051231">
    <property type="term" value="P:spindle elongation"/>
    <property type="evidence" value="ECO:0007669"/>
    <property type="project" value="TreeGrafter"/>
</dbReference>
<keyword evidence="10" id="KW-0853">WD repeat</keyword>
<feature type="binding site" evidence="11">
    <location>
        <begin position="84"/>
        <end position="91"/>
    </location>
    <ligand>
        <name>ATP</name>
        <dbReference type="ChEBI" id="CHEBI:30616"/>
    </ligand>
</feature>
<dbReference type="GO" id="GO:0007052">
    <property type="term" value="P:mitotic spindle organization"/>
    <property type="evidence" value="ECO:0007669"/>
    <property type="project" value="TreeGrafter"/>
</dbReference>
<evidence type="ECO:0000256" key="3">
    <source>
        <dbReference type="ARBA" id="ARBA00022701"/>
    </source>
</evidence>
<evidence type="ECO:0000256" key="9">
    <source>
        <dbReference type="ARBA" id="ARBA00034704"/>
    </source>
</evidence>
<dbReference type="STRING" id="6248.A0A0K0EPH4"/>
<dbReference type="InterPro" id="IPR001680">
    <property type="entry name" value="WD40_rpt"/>
</dbReference>
<keyword evidence="8" id="KW-0206">Cytoskeleton</keyword>
<dbReference type="InterPro" id="IPR056532">
    <property type="entry name" value="KIF21A/B_hel_2"/>
</dbReference>
<organism evidence="16">
    <name type="scientific">Strongyloides stercoralis</name>
    <name type="common">Threadworm</name>
    <dbReference type="NCBI Taxonomy" id="6248"/>
    <lineage>
        <taxon>Eukaryota</taxon>
        <taxon>Metazoa</taxon>
        <taxon>Ecdysozoa</taxon>
        <taxon>Nematoda</taxon>
        <taxon>Chromadorea</taxon>
        <taxon>Rhabditida</taxon>
        <taxon>Tylenchina</taxon>
        <taxon>Panagrolaimomorpha</taxon>
        <taxon>Strongyloidoidea</taxon>
        <taxon>Strongyloididae</taxon>
        <taxon>Strongyloides</taxon>
    </lineage>
</organism>
<feature type="coiled-coil region" evidence="12">
    <location>
        <begin position="855"/>
        <end position="882"/>
    </location>
</feature>
<evidence type="ECO:0000256" key="11">
    <source>
        <dbReference type="PROSITE-ProRule" id="PRU00283"/>
    </source>
</evidence>
<keyword evidence="4 11" id="KW-0547">Nucleotide-binding</keyword>
<dbReference type="WBParaSite" id="TCONS_00003339.p1">
    <property type="protein sequence ID" value="TCONS_00003339.p1"/>
    <property type="gene ID" value="XLOC_003079"/>
</dbReference>
<dbReference type="InterPro" id="IPR036322">
    <property type="entry name" value="WD40_repeat_dom_sf"/>
</dbReference>
<dbReference type="PRINTS" id="PR00380">
    <property type="entry name" value="KINESINHEAVY"/>
</dbReference>
<dbReference type="GO" id="GO:0005875">
    <property type="term" value="C:microtubule associated complex"/>
    <property type="evidence" value="ECO:0007669"/>
    <property type="project" value="TreeGrafter"/>
</dbReference>
<keyword evidence="15" id="KW-1185">Reference proteome</keyword>
<dbReference type="Proteomes" id="UP000035681">
    <property type="component" value="Unplaced"/>
</dbReference>
<dbReference type="InterPro" id="IPR001752">
    <property type="entry name" value="Kinesin_motor_dom"/>
</dbReference>
<dbReference type="Pfam" id="PF23203">
    <property type="entry name" value="KIF21A"/>
    <property type="match status" value="1"/>
</dbReference>
<evidence type="ECO:0000256" key="7">
    <source>
        <dbReference type="ARBA" id="ARBA00023175"/>
    </source>
</evidence>
<dbReference type="GO" id="GO:0005874">
    <property type="term" value="C:microtubule"/>
    <property type="evidence" value="ECO:0007669"/>
    <property type="project" value="UniProtKB-KW"/>
</dbReference>
<protein>
    <submittedName>
        <fullName evidence="16 17">Kinesin motor domain-containing protein</fullName>
    </submittedName>
</protein>
<dbReference type="Gene3D" id="2.130.10.10">
    <property type="entry name" value="YVTN repeat-like/Quinoprotein amine dehydrogenase"/>
    <property type="match status" value="2"/>
</dbReference>
<keyword evidence="5 11" id="KW-0067">ATP-binding</keyword>
<dbReference type="PANTHER" id="PTHR47969:SF28">
    <property type="entry name" value="KINESIN-LIKE PROTEIN KIF21B"/>
    <property type="match status" value="1"/>
</dbReference>
<dbReference type="InterPro" id="IPR027417">
    <property type="entry name" value="P-loop_NTPase"/>
</dbReference>
<dbReference type="PROSITE" id="PS50067">
    <property type="entry name" value="KINESIN_MOTOR_2"/>
    <property type="match status" value="1"/>
</dbReference>
<dbReference type="FunFam" id="3.40.850.10:FF:000019">
    <property type="entry name" value="Kinesin-like protein KIN-5D"/>
    <property type="match status" value="1"/>
</dbReference>
<evidence type="ECO:0000313" key="17">
    <source>
        <dbReference type="WBParaSite" id="TCONS_00003339.p1"/>
    </source>
</evidence>
<evidence type="ECO:0000313" key="15">
    <source>
        <dbReference type="Proteomes" id="UP000035681"/>
    </source>
</evidence>
<evidence type="ECO:0000256" key="10">
    <source>
        <dbReference type="PROSITE-ProRule" id="PRU00221"/>
    </source>
</evidence>
<feature type="compositionally biased region" description="Polar residues" evidence="13">
    <location>
        <begin position="1013"/>
        <end position="1027"/>
    </location>
</feature>
<evidence type="ECO:0000256" key="12">
    <source>
        <dbReference type="SAM" id="Coils"/>
    </source>
</evidence>
<evidence type="ECO:0000256" key="4">
    <source>
        <dbReference type="ARBA" id="ARBA00022741"/>
    </source>
</evidence>
<comment type="subcellular location">
    <subcellularLocation>
        <location evidence="1">Cytoplasm</location>
        <location evidence="1">Cytoskeleton</location>
    </subcellularLocation>
</comment>
<dbReference type="AlphaFoldDB" id="A0A0K0EPH4"/>
<evidence type="ECO:0000256" key="2">
    <source>
        <dbReference type="ARBA" id="ARBA00022490"/>
    </source>
</evidence>
<dbReference type="Pfam" id="PF00400">
    <property type="entry name" value="WD40"/>
    <property type="match status" value="1"/>
</dbReference>
<comment type="similarity">
    <text evidence="9">Belongs to the TRAFAC class myosin-kinesin ATPase superfamily. Kinesin family. KIN-5/BimC subfamily.</text>
</comment>
<feature type="coiled-coil region" evidence="12">
    <location>
        <begin position="472"/>
        <end position="499"/>
    </location>
</feature>
<feature type="coiled-coil region" evidence="12">
    <location>
        <begin position="363"/>
        <end position="422"/>
    </location>
</feature>
<reference evidence="16" key="1">
    <citation type="submission" date="2015-08" db="UniProtKB">
        <authorList>
            <consortium name="WormBaseParasite"/>
        </authorList>
    </citation>
    <scope>IDENTIFICATION</scope>
</reference>
<dbReference type="WBParaSite" id="SSTP_0001135800.1">
    <property type="protein sequence ID" value="SSTP_0001135800.1"/>
    <property type="gene ID" value="SSTP_0001135800"/>
</dbReference>
<evidence type="ECO:0000313" key="16">
    <source>
        <dbReference type="WBParaSite" id="SSTP_0001135800.1"/>
    </source>
</evidence>
<accession>A0A0K0EPH4</accession>
<dbReference type="SMART" id="SM00320">
    <property type="entry name" value="WD40"/>
    <property type="match status" value="3"/>
</dbReference>
<dbReference type="InterPro" id="IPR027640">
    <property type="entry name" value="Kinesin-like_fam"/>
</dbReference>
<feature type="repeat" description="WD" evidence="10">
    <location>
        <begin position="1127"/>
        <end position="1168"/>
    </location>
</feature>
<proteinExistence type="inferred from homology"/>
<dbReference type="SUPFAM" id="SSF52540">
    <property type="entry name" value="P-loop containing nucleoside triphosphate hydrolases"/>
    <property type="match status" value="1"/>
</dbReference>
<keyword evidence="2" id="KW-0963">Cytoplasm</keyword>
<dbReference type="Pfam" id="PF25764">
    <property type="entry name" value="KIF21A_4th"/>
    <property type="match status" value="1"/>
</dbReference>
<dbReference type="InterPro" id="IPR019821">
    <property type="entry name" value="Kinesin_motor_CS"/>
</dbReference>
<dbReference type="PROSITE" id="PS50082">
    <property type="entry name" value="WD_REPEATS_2"/>
    <property type="match status" value="1"/>
</dbReference>